<name>A0ABT5BGQ3_9BACT</name>
<dbReference type="InterPro" id="IPR002921">
    <property type="entry name" value="Fungal_lipase-type"/>
</dbReference>
<dbReference type="Proteomes" id="UP001217838">
    <property type="component" value="Unassembled WGS sequence"/>
</dbReference>
<dbReference type="InterPro" id="IPR044819">
    <property type="entry name" value="OBL-like"/>
</dbReference>
<feature type="domain" description="Fungal lipase-type" evidence="1">
    <location>
        <begin position="95"/>
        <end position="263"/>
    </location>
</feature>
<evidence type="ECO:0000313" key="2">
    <source>
        <dbReference type="EMBL" id="MDC0672888.1"/>
    </source>
</evidence>
<dbReference type="CDD" id="cd00519">
    <property type="entry name" value="Lipase_3"/>
    <property type="match status" value="1"/>
</dbReference>
<dbReference type="Gene3D" id="3.40.50.1820">
    <property type="entry name" value="alpha/beta hydrolase"/>
    <property type="match status" value="1"/>
</dbReference>
<comment type="caution">
    <text evidence="2">The sequence shown here is derived from an EMBL/GenBank/DDBJ whole genome shotgun (WGS) entry which is preliminary data.</text>
</comment>
<accession>A0ABT5BGQ3</accession>
<reference evidence="2 3" key="1">
    <citation type="submission" date="2022-11" db="EMBL/GenBank/DDBJ databases">
        <title>Minimal conservation of predation-associated metabolite biosynthetic gene clusters underscores biosynthetic potential of Myxococcota including descriptions for ten novel species: Archangium lansinium sp. nov., Myxococcus landrumus sp. nov., Nannocystis bai.</title>
        <authorList>
            <person name="Ahearne A."/>
            <person name="Stevens C."/>
            <person name="Dowd S."/>
        </authorList>
    </citation>
    <scope>NUCLEOTIDE SEQUENCE [LARGE SCALE GENOMIC DNA]</scope>
    <source>
        <strain evidence="2 3">NCELM</strain>
    </source>
</reference>
<evidence type="ECO:0000313" key="3">
    <source>
        <dbReference type="Proteomes" id="UP001217838"/>
    </source>
</evidence>
<proteinExistence type="predicted"/>
<evidence type="ECO:0000259" key="1">
    <source>
        <dbReference type="Pfam" id="PF01764"/>
    </source>
</evidence>
<dbReference type="PANTHER" id="PTHR46086">
    <property type="entry name" value="ALPHA/BETA-HYDROLASES SUPERFAMILY PROTEIN"/>
    <property type="match status" value="1"/>
</dbReference>
<keyword evidence="3" id="KW-1185">Reference proteome</keyword>
<protein>
    <submittedName>
        <fullName evidence="2">Lipase family protein</fullName>
    </submittedName>
</protein>
<organism evidence="2 3">
    <name type="scientific">Nannocystis radixulma</name>
    <dbReference type="NCBI Taxonomy" id="2995305"/>
    <lineage>
        <taxon>Bacteria</taxon>
        <taxon>Pseudomonadati</taxon>
        <taxon>Myxococcota</taxon>
        <taxon>Polyangia</taxon>
        <taxon>Nannocystales</taxon>
        <taxon>Nannocystaceae</taxon>
        <taxon>Nannocystis</taxon>
    </lineage>
</organism>
<dbReference type="SUPFAM" id="SSF53474">
    <property type="entry name" value="alpha/beta-Hydrolases"/>
    <property type="match status" value="1"/>
</dbReference>
<dbReference type="RefSeq" id="WP_272005054.1">
    <property type="nucleotide sequence ID" value="NZ_JAQNDN010000020.1"/>
</dbReference>
<sequence length="347" mass="38505">MHLEHAFTKCPGTKKGDPGEHLVDGVVEGQYDHCVAELLSVASAWSYTHVETYTDRLCQMGLDGETVAIRVRNDAILVDATAYLFQSADKKLGILTVRGTAQDDIIRWLTDVRATMMPFPSVGMVHGGLYRSGMALWPTLREFLAALYTGKPLGKRLVELSPKKPGKRPESEVDAVGKKKKPILEALYITGHSTGGSLAGMATAGIYMDPQLEPMRKLVRGVYAYGPAMFADPTLARTLHKQFGDKTYRFMYENDFVTKMPPRTVGRYMHFGHQLVSSSRDGVWVEELRLDRQLRTTLTANMVGAIARAKDAVYLSMSLPIAYNWGDHSPANYMRISRNAYVGLGNP</sequence>
<dbReference type="PANTHER" id="PTHR46086:SF4">
    <property type="entry name" value="ALPHA_BETA-HYDROLASES SUPERFAMILY PROTEIN"/>
    <property type="match status" value="1"/>
</dbReference>
<dbReference type="Pfam" id="PF01764">
    <property type="entry name" value="Lipase_3"/>
    <property type="match status" value="1"/>
</dbReference>
<gene>
    <name evidence="2" type="ORF">POL58_34360</name>
</gene>
<dbReference type="InterPro" id="IPR029058">
    <property type="entry name" value="AB_hydrolase_fold"/>
</dbReference>
<dbReference type="EMBL" id="JAQNDN010000020">
    <property type="protein sequence ID" value="MDC0672888.1"/>
    <property type="molecule type" value="Genomic_DNA"/>
</dbReference>